<accession>A0AAN8IVJ8</accession>
<protein>
    <recommendedName>
        <fullName evidence="4">Allatotropin</fullName>
    </recommendedName>
</protein>
<dbReference type="Proteomes" id="UP001347796">
    <property type="component" value="Unassembled WGS sequence"/>
</dbReference>
<comment type="caution">
    <text evidence="2">The sequence shown here is derived from an EMBL/GenBank/DDBJ whole genome shotgun (WGS) entry which is preliminary data.</text>
</comment>
<dbReference type="AlphaFoldDB" id="A0AAN8IVJ8"/>
<dbReference type="EMBL" id="JAZGQO010000021">
    <property type="protein sequence ID" value="KAK6166200.1"/>
    <property type="molecule type" value="Genomic_DNA"/>
</dbReference>
<feature type="signal peptide" evidence="1">
    <location>
        <begin position="1"/>
        <end position="20"/>
    </location>
</feature>
<dbReference type="PROSITE" id="PS00018">
    <property type="entry name" value="EF_HAND_1"/>
    <property type="match status" value="1"/>
</dbReference>
<feature type="chain" id="PRO_5042988878" description="Allatotropin" evidence="1">
    <location>
        <begin position="21"/>
        <end position="112"/>
    </location>
</feature>
<sequence>MKLTLVLVTISLTITVLAEAYPQSSNSHRIKRGFRANSASRVAHGYGKRDFPSWKNYFRNDDGSEVLSVNDMADLVAENPSLAKALVRKFVDINKDGIVTTSELLDKKQVEK</sequence>
<keyword evidence="3" id="KW-1185">Reference proteome</keyword>
<evidence type="ECO:0000313" key="3">
    <source>
        <dbReference type="Proteomes" id="UP001347796"/>
    </source>
</evidence>
<proteinExistence type="predicted"/>
<keyword evidence="1" id="KW-0732">Signal</keyword>
<evidence type="ECO:0008006" key="4">
    <source>
        <dbReference type="Google" id="ProtNLM"/>
    </source>
</evidence>
<organism evidence="2 3">
    <name type="scientific">Patella caerulea</name>
    <name type="common">Rayed Mediterranean limpet</name>
    <dbReference type="NCBI Taxonomy" id="87958"/>
    <lineage>
        <taxon>Eukaryota</taxon>
        <taxon>Metazoa</taxon>
        <taxon>Spiralia</taxon>
        <taxon>Lophotrochozoa</taxon>
        <taxon>Mollusca</taxon>
        <taxon>Gastropoda</taxon>
        <taxon>Patellogastropoda</taxon>
        <taxon>Patelloidea</taxon>
        <taxon>Patellidae</taxon>
        <taxon>Patella</taxon>
    </lineage>
</organism>
<dbReference type="InterPro" id="IPR018247">
    <property type="entry name" value="EF_Hand_1_Ca_BS"/>
</dbReference>
<evidence type="ECO:0000313" key="2">
    <source>
        <dbReference type="EMBL" id="KAK6166200.1"/>
    </source>
</evidence>
<name>A0AAN8IVJ8_PATCE</name>
<reference evidence="2 3" key="1">
    <citation type="submission" date="2024-01" db="EMBL/GenBank/DDBJ databases">
        <title>The genome of the rayed Mediterranean limpet Patella caerulea (Linnaeus, 1758).</title>
        <authorList>
            <person name="Anh-Thu Weber A."/>
            <person name="Halstead-Nussloch G."/>
        </authorList>
    </citation>
    <scope>NUCLEOTIDE SEQUENCE [LARGE SCALE GENOMIC DNA]</scope>
    <source>
        <strain evidence="2">AATW-2023a</strain>
        <tissue evidence="2">Whole specimen</tissue>
    </source>
</reference>
<gene>
    <name evidence="2" type="ORF">SNE40_022954</name>
</gene>
<evidence type="ECO:0000256" key="1">
    <source>
        <dbReference type="SAM" id="SignalP"/>
    </source>
</evidence>